<dbReference type="Pfam" id="PF07690">
    <property type="entry name" value="MFS_1"/>
    <property type="match status" value="1"/>
</dbReference>
<dbReference type="GO" id="GO:0022857">
    <property type="term" value="F:transmembrane transporter activity"/>
    <property type="evidence" value="ECO:0007669"/>
    <property type="project" value="InterPro"/>
</dbReference>
<feature type="transmembrane region" description="Helical" evidence="6">
    <location>
        <begin position="354"/>
        <end position="372"/>
    </location>
</feature>
<dbReference type="InterPro" id="IPR011701">
    <property type="entry name" value="MFS"/>
</dbReference>
<reference evidence="8 9" key="1">
    <citation type="submission" date="2016-08" db="EMBL/GenBank/DDBJ databases">
        <authorList>
            <person name="Seilhamer J.J."/>
        </authorList>
    </citation>
    <scope>NUCLEOTIDE SEQUENCE [LARGE SCALE GENOMIC DNA]</scope>
    <source>
        <strain evidence="8 9">DX4</strain>
    </source>
</reference>
<keyword evidence="5 6" id="KW-0472">Membrane</keyword>
<feature type="transmembrane region" description="Helical" evidence="6">
    <location>
        <begin position="124"/>
        <end position="147"/>
    </location>
</feature>
<evidence type="ECO:0000313" key="9">
    <source>
        <dbReference type="Proteomes" id="UP000094313"/>
    </source>
</evidence>
<feature type="transmembrane region" description="Helical" evidence="6">
    <location>
        <begin position="198"/>
        <end position="219"/>
    </location>
</feature>
<dbReference type="GO" id="GO:0005886">
    <property type="term" value="C:plasma membrane"/>
    <property type="evidence" value="ECO:0007669"/>
    <property type="project" value="UniProtKB-SubCell"/>
</dbReference>
<dbReference type="InterPro" id="IPR020846">
    <property type="entry name" value="MFS_dom"/>
</dbReference>
<keyword evidence="2" id="KW-1003">Cell membrane</keyword>
<sequence length="396" mass="43055">MNKSIYILALGAFGIITTEFGVIGILPTISREFQVSMDTAGWLLSAFALTVAISSPFITALTAKINRKFLLCLVLAVFILSNLLSAFAPSFTVLMIARILPAFLHPLFWNISLAVAFKQGGAKAVSVVMTGLSLATVLGVPITTYAVEFFNNWQASFFLASFISLIAFLGLSFLVPSMPANKEKEAQSQLFVLKDPQLWLHLLSTILTLAAMFSSYSYLAGYLEKISHMNGIQISMMLLLFGVMGILGNWIAGIALSKNITLATRLFFILLISTQVLAYYFGDIFTPMVIILSLWGLIHTGGFLVPNIRTTQAVPHSALEFVNSLLTSCYNIGISLGALLGGFVIAHYGIHQIVWMSIALLAATLGISFIKLPEKIKAEKEKVKGIKIPAAVCERV</sequence>
<feature type="transmembrane region" description="Helical" evidence="6">
    <location>
        <begin position="95"/>
        <end position="117"/>
    </location>
</feature>
<dbReference type="InterPro" id="IPR050189">
    <property type="entry name" value="MFS_Efflux_Transporters"/>
</dbReference>
<dbReference type="KEGG" id="psty:BFS30_23315"/>
<comment type="subcellular location">
    <subcellularLocation>
        <location evidence="1">Cell membrane</location>
        <topology evidence="1">Multi-pass membrane protein</topology>
    </subcellularLocation>
</comment>
<evidence type="ECO:0000256" key="4">
    <source>
        <dbReference type="ARBA" id="ARBA00022989"/>
    </source>
</evidence>
<dbReference type="Gene3D" id="1.20.1250.20">
    <property type="entry name" value="MFS general substrate transporter like domains"/>
    <property type="match status" value="1"/>
</dbReference>
<dbReference type="CDD" id="cd17324">
    <property type="entry name" value="MFS_NepI_like"/>
    <property type="match status" value="1"/>
</dbReference>
<gene>
    <name evidence="8" type="ORF">BFS30_23315</name>
</gene>
<evidence type="ECO:0000256" key="5">
    <source>
        <dbReference type="ARBA" id="ARBA00023136"/>
    </source>
</evidence>
<protein>
    <submittedName>
        <fullName evidence="8">MFS transporter</fullName>
    </submittedName>
</protein>
<feature type="domain" description="Major facilitator superfamily (MFS) profile" evidence="7">
    <location>
        <begin position="4"/>
        <end position="376"/>
    </location>
</feature>
<feature type="transmembrane region" description="Helical" evidence="6">
    <location>
        <begin position="262"/>
        <end position="282"/>
    </location>
</feature>
<keyword evidence="3 6" id="KW-0812">Transmembrane</keyword>
<dbReference type="PANTHER" id="PTHR43124">
    <property type="entry name" value="PURINE EFFLUX PUMP PBUE"/>
    <property type="match status" value="1"/>
</dbReference>
<proteinExistence type="predicted"/>
<evidence type="ECO:0000256" key="6">
    <source>
        <dbReference type="SAM" id="Phobius"/>
    </source>
</evidence>
<keyword evidence="4 6" id="KW-1133">Transmembrane helix</keyword>
<dbReference type="PRINTS" id="PR00173">
    <property type="entry name" value="EDTRNSPORT"/>
</dbReference>
<dbReference type="PROSITE" id="PS50850">
    <property type="entry name" value="MFS"/>
    <property type="match status" value="1"/>
</dbReference>
<feature type="transmembrane region" description="Helical" evidence="6">
    <location>
        <begin position="7"/>
        <end position="29"/>
    </location>
</feature>
<evidence type="ECO:0000259" key="7">
    <source>
        <dbReference type="PROSITE" id="PS50850"/>
    </source>
</evidence>
<feature type="transmembrane region" description="Helical" evidence="6">
    <location>
        <begin position="41"/>
        <end position="62"/>
    </location>
</feature>
<feature type="transmembrane region" description="Helical" evidence="6">
    <location>
        <begin position="69"/>
        <end position="89"/>
    </location>
</feature>
<dbReference type="EMBL" id="CP017141">
    <property type="protein sequence ID" value="AOM79833.1"/>
    <property type="molecule type" value="Genomic_DNA"/>
</dbReference>
<dbReference type="SUPFAM" id="SSF103473">
    <property type="entry name" value="MFS general substrate transporter"/>
    <property type="match status" value="1"/>
</dbReference>
<name>A0A1D7QMF1_9SPHI</name>
<feature type="transmembrane region" description="Helical" evidence="6">
    <location>
        <begin position="153"/>
        <end position="177"/>
    </location>
</feature>
<feature type="transmembrane region" description="Helical" evidence="6">
    <location>
        <begin position="329"/>
        <end position="348"/>
    </location>
</feature>
<organism evidence="8 9">
    <name type="scientific">Pedobacter steynii</name>
    <dbReference type="NCBI Taxonomy" id="430522"/>
    <lineage>
        <taxon>Bacteria</taxon>
        <taxon>Pseudomonadati</taxon>
        <taxon>Bacteroidota</taxon>
        <taxon>Sphingobacteriia</taxon>
        <taxon>Sphingobacteriales</taxon>
        <taxon>Sphingobacteriaceae</taxon>
        <taxon>Pedobacter</taxon>
    </lineage>
</organism>
<evidence type="ECO:0000256" key="1">
    <source>
        <dbReference type="ARBA" id="ARBA00004651"/>
    </source>
</evidence>
<evidence type="ECO:0000256" key="2">
    <source>
        <dbReference type="ARBA" id="ARBA00022475"/>
    </source>
</evidence>
<dbReference type="InterPro" id="IPR036259">
    <property type="entry name" value="MFS_trans_sf"/>
</dbReference>
<dbReference type="Proteomes" id="UP000094313">
    <property type="component" value="Chromosome"/>
</dbReference>
<dbReference type="OrthoDB" id="199773at2"/>
<feature type="transmembrane region" description="Helical" evidence="6">
    <location>
        <begin position="231"/>
        <end position="250"/>
    </location>
</feature>
<accession>A0A1D7QMF1</accession>
<dbReference type="RefSeq" id="WP_069381495.1">
    <property type="nucleotide sequence ID" value="NZ_CP017141.1"/>
</dbReference>
<feature type="transmembrane region" description="Helical" evidence="6">
    <location>
        <begin position="288"/>
        <end position="308"/>
    </location>
</feature>
<evidence type="ECO:0000256" key="3">
    <source>
        <dbReference type="ARBA" id="ARBA00022692"/>
    </source>
</evidence>
<dbReference type="AlphaFoldDB" id="A0A1D7QMF1"/>
<dbReference type="PANTHER" id="PTHR43124:SF3">
    <property type="entry name" value="CHLORAMPHENICOL EFFLUX PUMP RV0191"/>
    <property type="match status" value="1"/>
</dbReference>
<evidence type="ECO:0000313" key="8">
    <source>
        <dbReference type="EMBL" id="AOM79833.1"/>
    </source>
</evidence>
<keyword evidence="9" id="KW-1185">Reference proteome</keyword>